<evidence type="ECO:0000313" key="3">
    <source>
        <dbReference type="Proteomes" id="UP000494165"/>
    </source>
</evidence>
<evidence type="ECO:0000256" key="1">
    <source>
        <dbReference type="SAM" id="MobiDB-lite"/>
    </source>
</evidence>
<keyword evidence="3" id="KW-1185">Reference proteome</keyword>
<dbReference type="AlphaFoldDB" id="A0A8S1CEG3"/>
<sequence length="143" mass="15524">MRKAGRRLAEREDCSRSSADTLSWAPHACSSVPSDDDDSDAAAISPEARSPPDTATCPAASRATPSLSRSEKRPRPGHRLDETLRQVEQLSREKVALEVGLTLARLDELAAFLVALLCRLHLLHPFGHQPLLPPPAARPEPLP</sequence>
<dbReference type="EMBL" id="CADEPI010000026">
    <property type="protein sequence ID" value="CAB3366569.1"/>
    <property type="molecule type" value="Genomic_DNA"/>
</dbReference>
<organism evidence="2 3">
    <name type="scientific">Cloeon dipterum</name>
    <dbReference type="NCBI Taxonomy" id="197152"/>
    <lineage>
        <taxon>Eukaryota</taxon>
        <taxon>Metazoa</taxon>
        <taxon>Ecdysozoa</taxon>
        <taxon>Arthropoda</taxon>
        <taxon>Hexapoda</taxon>
        <taxon>Insecta</taxon>
        <taxon>Pterygota</taxon>
        <taxon>Palaeoptera</taxon>
        <taxon>Ephemeroptera</taxon>
        <taxon>Pisciforma</taxon>
        <taxon>Baetidae</taxon>
        <taxon>Cloeon</taxon>
    </lineage>
</organism>
<gene>
    <name evidence="2" type="ORF">CLODIP_2_CD16016</name>
</gene>
<name>A0A8S1CEG3_9INSE</name>
<feature type="region of interest" description="Disordered" evidence="1">
    <location>
        <begin position="1"/>
        <end position="85"/>
    </location>
</feature>
<accession>A0A8S1CEG3</accession>
<feature type="compositionally biased region" description="Basic and acidic residues" evidence="1">
    <location>
        <begin position="69"/>
        <end position="85"/>
    </location>
</feature>
<dbReference type="Proteomes" id="UP000494165">
    <property type="component" value="Unassembled WGS sequence"/>
</dbReference>
<comment type="caution">
    <text evidence="2">The sequence shown here is derived from an EMBL/GenBank/DDBJ whole genome shotgun (WGS) entry which is preliminary data.</text>
</comment>
<proteinExistence type="predicted"/>
<protein>
    <submittedName>
        <fullName evidence="2">Uncharacterized protein</fullName>
    </submittedName>
</protein>
<reference evidence="2 3" key="1">
    <citation type="submission" date="2020-04" db="EMBL/GenBank/DDBJ databases">
        <authorList>
            <person name="Alioto T."/>
            <person name="Alioto T."/>
            <person name="Gomez Garrido J."/>
        </authorList>
    </citation>
    <scope>NUCLEOTIDE SEQUENCE [LARGE SCALE GENOMIC DNA]</scope>
</reference>
<evidence type="ECO:0000313" key="2">
    <source>
        <dbReference type="EMBL" id="CAB3366569.1"/>
    </source>
</evidence>